<proteinExistence type="predicted"/>
<gene>
    <name evidence="2" type="ORF">AVEN_80462_1</name>
</gene>
<accession>A0A4Y2H9R2</accession>
<keyword evidence="3" id="KW-1185">Reference proteome</keyword>
<feature type="region of interest" description="Disordered" evidence="1">
    <location>
        <begin position="1"/>
        <end position="34"/>
    </location>
</feature>
<evidence type="ECO:0000256" key="1">
    <source>
        <dbReference type="SAM" id="MobiDB-lite"/>
    </source>
</evidence>
<organism evidence="2 3">
    <name type="scientific">Araneus ventricosus</name>
    <name type="common">Orbweaver spider</name>
    <name type="synonym">Epeira ventricosa</name>
    <dbReference type="NCBI Taxonomy" id="182803"/>
    <lineage>
        <taxon>Eukaryota</taxon>
        <taxon>Metazoa</taxon>
        <taxon>Ecdysozoa</taxon>
        <taxon>Arthropoda</taxon>
        <taxon>Chelicerata</taxon>
        <taxon>Arachnida</taxon>
        <taxon>Araneae</taxon>
        <taxon>Araneomorphae</taxon>
        <taxon>Entelegynae</taxon>
        <taxon>Araneoidea</taxon>
        <taxon>Araneidae</taxon>
        <taxon>Araneus</taxon>
    </lineage>
</organism>
<sequence length="103" mass="11349">MCVGGELGRGKCVGDWRNQGGEGSVDGSQSGGRRRRRGIEALVVRFGTSVNDLPKSIDWNEWNTNQLLVQMYYNSVVVNAQLQICLCEAAQLVPFPFIESISD</sequence>
<dbReference type="EMBL" id="BGPR01001785">
    <property type="protein sequence ID" value="GBM61825.1"/>
    <property type="molecule type" value="Genomic_DNA"/>
</dbReference>
<protein>
    <submittedName>
        <fullName evidence="2">Uncharacterized protein</fullName>
    </submittedName>
</protein>
<evidence type="ECO:0000313" key="2">
    <source>
        <dbReference type="EMBL" id="GBM61825.1"/>
    </source>
</evidence>
<evidence type="ECO:0000313" key="3">
    <source>
        <dbReference type="Proteomes" id="UP000499080"/>
    </source>
</evidence>
<dbReference type="Proteomes" id="UP000499080">
    <property type="component" value="Unassembled WGS sequence"/>
</dbReference>
<comment type="caution">
    <text evidence="2">The sequence shown here is derived from an EMBL/GenBank/DDBJ whole genome shotgun (WGS) entry which is preliminary data.</text>
</comment>
<reference evidence="2 3" key="1">
    <citation type="journal article" date="2019" name="Sci. Rep.">
        <title>Orb-weaving spider Araneus ventricosus genome elucidates the spidroin gene catalogue.</title>
        <authorList>
            <person name="Kono N."/>
            <person name="Nakamura H."/>
            <person name="Ohtoshi R."/>
            <person name="Moran D.A.P."/>
            <person name="Shinohara A."/>
            <person name="Yoshida Y."/>
            <person name="Fujiwara M."/>
            <person name="Mori M."/>
            <person name="Tomita M."/>
            <person name="Arakawa K."/>
        </authorList>
    </citation>
    <scope>NUCLEOTIDE SEQUENCE [LARGE SCALE GENOMIC DNA]</scope>
</reference>
<dbReference type="AlphaFoldDB" id="A0A4Y2H9R2"/>
<name>A0A4Y2H9R2_ARAVE</name>